<dbReference type="EMBL" id="JAMFTS010000005">
    <property type="protein sequence ID" value="KAJ4752397.1"/>
    <property type="molecule type" value="Genomic_DNA"/>
</dbReference>
<dbReference type="GO" id="GO:0000166">
    <property type="term" value="F:nucleotide binding"/>
    <property type="evidence" value="ECO:0007669"/>
    <property type="project" value="UniProtKB-KW"/>
</dbReference>
<evidence type="ECO:0000259" key="6">
    <source>
        <dbReference type="Pfam" id="PF18052"/>
    </source>
</evidence>
<organism evidence="7 8">
    <name type="scientific">Rhynchospora pubera</name>
    <dbReference type="NCBI Taxonomy" id="906938"/>
    <lineage>
        <taxon>Eukaryota</taxon>
        <taxon>Viridiplantae</taxon>
        <taxon>Streptophyta</taxon>
        <taxon>Embryophyta</taxon>
        <taxon>Tracheophyta</taxon>
        <taxon>Spermatophyta</taxon>
        <taxon>Magnoliopsida</taxon>
        <taxon>Liliopsida</taxon>
        <taxon>Poales</taxon>
        <taxon>Cyperaceae</taxon>
        <taxon>Cyperoideae</taxon>
        <taxon>Rhynchosporeae</taxon>
        <taxon>Rhynchospora</taxon>
    </lineage>
</organism>
<keyword evidence="5" id="KW-0611">Plant defense</keyword>
<evidence type="ECO:0000313" key="8">
    <source>
        <dbReference type="Proteomes" id="UP001140206"/>
    </source>
</evidence>
<keyword evidence="2" id="KW-0433">Leucine-rich repeat</keyword>
<keyword evidence="3" id="KW-0677">Repeat</keyword>
<reference evidence="7" key="1">
    <citation type="submission" date="2022-08" db="EMBL/GenBank/DDBJ databases">
        <authorList>
            <person name="Marques A."/>
        </authorList>
    </citation>
    <scope>NUCLEOTIDE SEQUENCE</scope>
    <source>
        <strain evidence="7">RhyPub2mFocal</strain>
        <tissue evidence="7">Leaves</tissue>
    </source>
</reference>
<accession>A0AAV8CD14</accession>
<evidence type="ECO:0000313" key="7">
    <source>
        <dbReference type="EMBL" id="KAJ4752397.1"/>
    </source>
</evidence>
<dbReference type="Proteomes" id="UP001140206">
    <property type="component" value="Chromosome 5"/>
</dbReference>
<dbReference type="Gene3D" id="3.40.50.300">
    <property type="entry name" value="P-loop containing nucleotide triphosphate hydrolases"/>
    <property type="match status" value="1"/>
</dbReference>
<evidence type="ECO:0000256" key="1">
    <source>
        <dbReference type="ARBA" id="ARBA00008894"/>
    </source>
</evidence>
<evidence type="ECO:0000256" key="2">
    <source>
        <dbReference type="ARBA" id="ARBA00022614"/>
    </source>
</evidence>
<evidence type="ECO:0000256" key="4">
    <source>
        <dbReference type="ARBA" id="ARBA00022741"/>
    </source>
</evidence>
<evidence type="ECO:0000256" key="3">
    <source>
        <dbReference type="ARBA" id="ARBA00022737"/>
    </source>
</evidence>
<dbReference type="PANTHER" id="PTHR19338:SF73">
    <property type="entry name" value="DISEASE RESISTANCE PROTEIN RGA2-LIKE"/>
    <property type="match status" value="1"/>
</dbReference>
<dbReference type="InterPro" id="IPR041118">
    <property type="entry name" value="Rx_N"/>
</dbReference>
<comment type="similarity">
    <text evidence="1">Belongs to the disease resistance NB-LRR family.</text>
</comment>
<dbReference type="Pfam" id="PF18052">
    <property type="entry name" value="Rx_N"/>
    <property type="match status" value="1"/>
</dbReference>
<dbReference type="PANTHER" id="PTHR19338">
    <property type="entry name" value="TRANSLOCASE OF INNER MITOCHONDRIAL MEMBRANE 13 HOMOLOG"/>
    <property type="match status" value="1"/>
</dbReference>
<dbReference type="GO" id="GO:0006952">
    <property type="term" value="P:defense response"/>
    <property type="evidence" value="ECO:0007669"/>
    <property type="project" value="UniProtKB-KW"/>
</dbReference>
<feature type="domain" description="Disease resistance N-terminal" evidence="6">
    <location>
        <begin position="38"/>
        <end position="103"/>
    </location>
</feature>
<dbReference type="Gene3D" id="1.20.5.4130">
    <property type="match status" value="1"/>
</dbReference>
<evidence type="ECO:0000256" key="5">
    <source>
        <dbReference type="ARBA" id="ARBA00022821"/>
    </source>
</evidence>
<dbReference type="SUPFAM" id="SSF52540">
    <property type="entry name" value="P-loop containing nucleoside triphosphate hydrolases"/>
    <property type="match status" value="1"/>
</dbReference>
<proteinExistence type="inferred from homology"/>
<dbReference type="AlphaFoldDB" id="A0AAV8CD14"/>
<name>A0AAV8CD14_9POAL</name>
<gene>
    <name evidence="7" type="ORF">LUZ62_086802</name>
</gene>
<keyword evidence="8" id="KW-1185">Reference proteome</keyword>
<protein>
    <submittedName>
        <fullName evidence="7">NB-ARC domain-containing disease resistance protein</fullName>
    </submittedName>
</protein>
<sequence>MAEAAALATSGWVVSPVIRRLWNEVFDHLGTCMGEQRKMFQNLETIVLPGISLEIEKAEKSPKRNQLQNWLERLKDAYYKTEEAIDLFSYPKLHQKVINNREKSLKRKITNPIKTRVGSIESQSQILTSMNKQIDNFCQIVKKSKDYSDLFQFDDANNHDRETLSEFKIQGRVFGRDKDRETILTRLMEEYLTDNGTIAATSLPVVAITGPPGVGKTTLAKYVLGPSSL</sequence>
<dbReference type="InterPro" id="IPR027417">
    <property type="entry name" value="P-loop_NTPase"/>
</dbReference>
<keyword evidence="4" id="KW-0547">Nucleotide-binding</keyword>
<comment type="caution">
    <text evidence="7">The sequence shown here is derived from an EMBL/GenBank/DDBJ whole genome shotgun (WGS) entry which is preliminary data.</text>
</comment>